<dbReference type="PROSITE" id="PS51464">
    <property type="entry name" value="SIS"/>
    <property type="match status" value="1"/>
</dbReference>
<dbReference type="GO" id="GO:0097367">
    <property type="term" value="F:carbohydrate derivative binding"/>
    <property type="evidence" value="ECO:0007669"/>
    <property type="project" value="InterPro"/>
</dbReference>
<dbReference type="EMBL" id="CP091871">
    <property type="protein sequence ID" value="WEU39838.1"/>
    <property type="molecule type" value="Genomic_DNA"/>
</dbReference>
<dbReference type="InterPro" id="IPR046348">
    <property type="entry name" value="SIS_dom_sf"/>
</dbReference>
<dbReference type="Proteomes" id="UP000186851">
    <property type="component" value="Chromosome"/>
</dbReference>
<accession>A0AAF0D177</accession>
<dbReference type="GO" id="GO:0006002">
    <property type="term" value="P:fructose 6-phosphate metabolic process"/>
    <property type="evidence" value="ECO:0007669"/>
    <property type="project" value="TreeGrafter"/>
</dbReference>
<dbReference type="GO" id="GO:0006047">
    <property type="term" value="P:UDP-N-acetylglucosamine metabolic process"/>
    <property type="evidence" value="ECO:0007669"/>
    <property type="project" value="TreeGrafter"/>
</dbReference>
<dbReference type="AlphaFoldDB" id="A0AAF0D177"/>
<organism evidence="2 3">
    <name type="scientific">Odinarchaeota yellowstonii (strain LCB_4)</name>
    <dbReference type="NCBI Taxonomy" id="1841599"/>
    <lineage>
        <taxon>Archaea</taxon>
        <taxon>Promethearchaeati</taxon>
        <taxon>Candidatus Odinarchaeota</taxon>
        <taxon>Candidatus Odinarchaeia</taxon>
        <taxon>Candidatus Odinarchaeales</taxon>
        <taxon>Candidatus Odinarchaeaceae</taxon>
        <taxon>Candidatus Odinarchaeum</taxon>
    </lineage>
</organism>
<evidence type="ECO:0000313" key="3">
    <source>
        <dbReference type="Proteomes" id="UP000186851"/>
    </source>
</evidence>
<evidence type="ECO:0000313" key="2">
    <source>
        <dbReference type="EMBL" id="WEU39838.1"/>
    </source>
</evidence>
<feature type="domain" description="SIS" evidence="1">
    <location>
        <begin position="39"/>
        <end position="187"/>
    </location>
</feature>
<dbReference type="PANTHER" id="PTHR10937:SF0">
    <property type="entry name" value="GLUTAMINE--FRUCTOSE-6-PHOSPHATE TRANSAMINASE (ISOMERIZING)"/>
    <property type="match status" value="1"/>
</dbReference>
<evidence type="ECO:0000259" key="1">
    <source>
        <dbReference type="PROSITE" id="PS51464"/>
    </source>
</evidence>
<dbReference type="KEGG" id="oyw:OdinLCB4_005035"/>
<name>A0AAF0D177_ODILC</name>
<sequence length="377" mass="43060">MWDELEKKYDKLGVKENILTLGESVKNTLSLESSRVEEAASKLRECSNIILTGAGDKYIIPCISKIIWRYYSKKPIEVYHSRCLVEQDLMLDNDSAVIFLSQSGATYDTIQAFKKLNYKIKLAVWITNLKHTAPGSIYDLKTENCIILNTHTIKYPEKPLISTSTFQTTLALLNDLLLTTINTPEALDLKKTQREKLPALIEETAKNPKIIEWAKRKALELVKHRGETFYVVGDGIRYLIAVKQAVIMFMEGCKQDACHMRAEEFIHSLIETLEPENPVKKPLILLNPHRSFASESLMKTARYITKMWRKYAGEDKIILTSPYDFIKNRLGGLAGNLLSPALYAIPLMWLTYYYALTLGVDPGISRLVSKIRRRSHI</sequence>
<dbReference type="Pfam" id="PF01380">
    <property type="entry name" value="SIS"/>
    <property type="match status" value="1"/>
</dbReference>
<gene>
    <name evidence="2" type="ORF">OdinLCB4_005035</name>
</gene>
<proteinExistence type="predicted"/>
<dbReference type="Gene3D" id="3.40.50.10490">
    <property type="entry name" value="Glucose-6-phosphate isomerase like protein, domain 1"/>
    <property type="match status" value="2"/>
</dbReference>
<dbReference type="PANTHER" id="PTHR10937">
    <property type="entry name" value="GLUCOSAMINE--FRUCTOSE-6-PHOSPHATE AMINOTRANSFERASE, ISOMERIZING"/>
    <property type="match status" value="1"/>
</dbReference>
<dbReference type="InterPro" id="IPR001347">
    <property type="entry name" value="SIS_dom"/>
</dbReference>
<dbReference type="GO" id="GO:0006487">
    <property type="term" value="P:protein N-linked glycosylation"/>
    <property type="evidence" value="ECO:0007669"/>
    <property type="project" value="TreeGrafter"/>
</dbReference>
<reference evidence="2" key="1">
    <citation type="journal article" date="2017" name="Nature">
        <title>Asgard archaea illuminate the origin of eukaryotic cellular complexity.</title>
        <authorList>
            <person name="Zaremba-Niedzwiedzka K."/>
            <person name="Caceres E.F."/>
            <person name="Saw J.H."/>
            <person name="Backstrom D."/>
            <person name="Juzokaite L."/>
            <person name="Vancaester E."/>
            <person name="Seitz K.W."/>
            <person name="Anantharaman K."/>
            <person name="Starnawski P."/>
            <person name="Kjeldsen K.U."/>
            <person name="Scott M.B."/>
            <person name="Nunoura T."/>
            <person name="Banfield J.F."/>
            <person name="Schramm A."/>
            <person name="Baker B.J."/>
            <person name="Spang A."/>
            <person name="Ettema T.J.G."/>
        </authorList>
    </citation>
    <scope>NUCLEOTIDE SEQUENCE</scope>
    <source>
        <strain evidence="2">LCB_4</strain>
    </source>
</reference>
<protein>
    <submittedName>
        <fullName evidence="2">SIS domain-containing protein</fullName>
    </submittedName>
</protein>
<reference evidence="2" key="2">
    <citation type="journal article" date="2022" name="Nat. Microbiol.">
        <title>A closed Candidatus Odinarchaeum chromosome exposes Asgard archaeal viruses.</title>
        <authorList>
            <person name="Tamarit D."/>
            <person name="Caceres E.F."/>
            <person name="Krupovic M."/>
            <person name="Nijland R."/>
            <person name="Eme L."/>
            <person name="Robinson N.P."/>
            <person name="Ettema T.J.G."/>
        </authorList>
    </citation>
    <scope>NUCLEOTIDE SEQUENCE</scope>
    <source>
        <strain evidence="2">LCB_4</strain>
    </source>
</reference>
<dbReference type="GO" id="GO:0004360">
    <property type="term" value="F:glutamine-fructose-6-phosphate transaminase (isomerizing) activity"/>
    <property type="evidence" value="ECO:0007669"/>
    <property type="project" value="TreeGrafter"/>
</dbReference>
<dbReference type="SUPFAM" id="SSF53697">
    <property type="entry name" value="SIS domain"/>
    <property type="match status" value="1"/>
</dbReference>